<name>A0A397UDW4_9GLOM</name>
<reference evidence="1 2" key="1">
    <citation type="submission" date="2018-06" db="EMBL/GenBank/DDBJ databases">
        <title>Comparative genomics reveals the genomic features of Rhizophagus irregularis, R. cerebriforme, R. diaphanum and Gigaspora rosea, and their symbiotic lifestyle signature.</title>
        <authorList>
            <person name="Morin E."/>
            <person name="San Clemente H."/>
            <person name="Chen E.C.H."/>
            <person name="De La Providencia I."/>
            <person name="Hainaut M."/>
            <person name="Kuo A."/>
            <person name="Kohler A."/>
            <person name="Murat C."/>
            <person name="Tang N."/>
            <person name="Roy S."/>
            <person name="Loubradou J."/>
            <person name="Henrissat B."/>
            <person name="Grigoriev I.V."/>
            <person name="Corradi N."/>
            <person name="Roux C."/>
            <person name="Martin F.M."/>
        </authorList>
    </citation>
    <scope>NUCLEOTIDE SEQUENCE [LARGE SCALE GENOMIC DNA]</scope>
    <source>
        <strain evidence="1 2">DAOM 194757</strain>
    </source>
</reference>
<accession>A0A397UDW4</accession>
<proteinExistence type="predicted"/>
<dbReference type="EMBL" id="QKWP01001669">
    <property type="protein sequence ID" value="RIB07358.1"/>
    <property type="molecule type" value="Genomic_DNA"/>
</dbReference>
<dbReference type="AlphaFoldDB" id="A0A397UDW4"/>
<dbReference type="Proteomes" id="UP000266673">
    <property type="component" value="Unassembled WGS sequence"/>
</dbReference>
<protein>
    <submittedName>
        <fullName evidence="1">Uncharacterized protein</fullName>
    </submittedName>
</protein>
<comment type="caution">
    <text evidence="1">The sequence shown here is derived from an EMBL/GenBank/DDBJ whole genome shotgun (WGS) entry which is preliminary data.</text>
</comment>
<organism evidence="1 2">
    <name type="scientific">Gigaspora rosea</name>
    <dbReference type="NCBI Taxonomy" id="44941"/>
    <lineage>
        <taxon>Eukaryota</taxon>
        <taxon>Fungi</taxon>
        <taxon>Fungi incertae sedis</taxon>
        <taxon>Mucoromycota</taxon>
        <taxon>Glomeromycotina</taxon>
        <taxon>Glomeromycetes</taxon>
        <taxon>Diversisporales</taxon>
        <taxon>Gigasporaceae</taxon>
        <taxon>Gigaspora</taxon>
    </lineage>
</organism>
<gene>
    <name evidence="1" type="ORF">C2G38_2113974</name>
</gene>
<evidence type="ECO:0000313" key="1">
    <source>
        <dbReference type="EMBL" id="RIB07358.1"/>
    </source>
</evidence>
<sequence length="93" mass="10791">MEPKSLMLNLILTPFAYTQYQSQIPHIYYSSTLCHGPGSWFRDKWMTCDLITASHFSPVPIPTQLNQTSLMQYSFLLIFCTHKYTSPLLILTQ</sequence>
<evidence type="ECO:0000313" key="2">
    <source>
        <dbReference type="Proteomes" id="UP000266673"/>
    </source>
</evidence>
<keyword evidence="2" id="KW-1185">Reference proteome</keyword>